<gene>
    <name evidence="1" type="ORF">AQS8620_01283</name>
</gene>
<accession>A0A1Y5SCJ4</accession>
<dbReference type="RefSeq" id="WP_085836011.1">
    <property type="nucleotide sequence ID" value="NZ_FWFS01000004.1"/>
</dbReference>
<dbReference type="OrthoDB" id="7859686at2"/>
<evidence type="ECO:0000313" key="2">
    <source>
        <dbReference type="Proteomes" id="UP000193862"/>
    </source>
</evidence>
<evidence type="ECO:0000313" key="1">
    <source>
        <dbReference type="EMBL" id="SLN36092.1"/>
    </source>
</evidence>
<proteinExistence type="predicted"/>
<keyword evidence="2" id="KW-1185">Reference proteome</keyword>
<dbReference type="AlphaFoldDB" id="A0A1Y5SCJ4"/>
<organism evidence="1 2">
    <name type="scientific">Aquimixticola soesokkakensis</name>
    <dbReference type="NCBI Taxonomy" id="1519096"/>
    <lineage>
        <taxon>Bacteria</taxon>
        <taxon>Pseudomonadati</taxon>
        <taxon>Pseudomonadota</taxon>
        <taxon>Alphaproteobacteria</taxon>
        <taxon>Rhodobacterales</taxon>
        <taxon>Paracoccaceae</taxon>
        <taxon>Aquimixticola</taxon>
    </lineage>
</organism>
<sequence length="110" mass="11920">MKTSERLAGELRKAAAKANQQNATTYEKLAVRALTGEFDDYGTVHLCGPTALHEALMAAGLTKFAARVANGEFDATEEESDEWANSAEGREAMKDFTSEQRAVLFGVYNG</sequence>
<dbReference type="Proteomes" id="UP000193862">
    <property type="component" value="Unassembled WGS sequence"/>
</dbReference>
<protein>
    <submittedName>
        <fullName evidence="1">Uncharacterized protein</fullName>
    </submittedName>
</protein>
<name>A0A1Y5SCJ4_9RHOB</name>
<reference evidence="1 2" key="1">
    <citation type="submission" date="2017-03" db="EMBL/GenBank/DDBJ databases">
        <authorList>
            <person name="Afonso C.L."/>
            <person name="Miller P.J."/>
            <person name="Scott M.A."/>
            <person name="Spackman E."/>
            <person name="Goraichik I."/>
            <person name="Dimitrov K.M."/>
            <person name="Suarez D.L."/>
            <person name="Swayne D.E."/>
        </authorList>
    </citation>
    <scope>NUCLEOTIDE SEQUENCE [LARGE SCALE GENOMIC DNA]</scope>
    <source>
        <strain evidence="1 2">CECT 8620</strain>
    </source>
</reference>
<dbReference type="EMBL" id="FWFS01000004">
    <property type="protein sequence ID" value="SLN36092.1"/>
    <property type="molecule type" value="Genomic_DNA"/>
</dbReference>